<dbReference type="PROSITE" id="PS50157">
    <property type="entry name" value="ZINC_FINGER_C2H2_2"/>
    <property type="match status" value="12"/>
</dbReference>
<evidence type="ECO:0000256" key="5">
    <source>
        <dbReference type="ARBA" id="ARBA00022833"/>
    </source>
</evidence>
<feature type="domain" description="C2H2-type" evidence="12">
    <location>
        <begin position="508"/>
        <end position="535"/>
    </location>
</feature>
<dbReference type="PROSITE" id="PS00028">
    <property type="entry name" value="ZINC_FINGER_C2H2_1"/>
    <property type="match status" value="12"/>
</dbReference>
<evidence type="ECO:0000256" key="4">
    <source>
        <dbReference type="ARBA" id="ARBA00022771"/>
    </source>
</evidence>
<dbReference type="FunFam" id="3.30.160.60:FF:002343">
    <property type="entry name" value="Zinc finger protein 33A"/>
    <property type="match status" value="1"/>
</dbReference>
<dbReference type="GO" id="GO:0000785">
    <property type="term" value="C:chromatin"/>
    <property type="evidence" value="ECO:0007669"/>
    <property type="project" value="UniProtKB-ARBA"/>
</dbReference>
<comment type="caution">
    <text evidence="13">The sequence shown here is derived from an EMBL/GenBank/DDBJ whole genome shotgun (WGS) entry which is preliminary data.</text>
</comment>
<dbReference type="Gene3D" id="3.30.160.60">
    <property type="entry name" value="Classic Zinc Finger"/>
    <property type="match status" value="9"/>
</dbReference>
<dbReference type="FunFam" id="3.30.160.60:FF:001465">
    <property type="entry name" value="Zinc finger protein 560"/>
    <property type="match status" value="1"/>
</dbReference>
<feature type="domain" description="C2H2-type" evidence="12">
    <location>
        <begin position="658"/>
        <end position="681"/>
    </location>
</feature>
<keyword evidence="8" id="KW-0804">Transcription</keyword>
<dbReference type="Proteomes" id="UP001233999">
    <property type="component" value="Unassembled WGS sequence"/>
</dbReference>
<dbReference type="FunFam" id="3.30.160.60:FF:000325">
    <property type="entry name" value="ZFP90 zinc finger protein"/>
    <property type="match status" value="1"/>
</dbReference>
<dbReference type="FunFam" id="3.30.160.60:FF:000690">
    <property type="entry name" value="Zinc finger protein 354C"/>
    <property type="match status" value="1"/>
</dbReference>
<reference evidence="13" key="1">
    <citation type="journal article" date="2023" name="IScience">
        <title>Live-bearing cockroach genome reveals convergent evolutionary mechanisms linked to viviparity in insects and beyond.</title>
        <authorList>
            <person name="Fouks B."/>
            <person name="Harrison M.C."/>
            <person name="Mikhailova A.A."/>
            <person name="Marchal E."/>
            <person name="English S."/>
            <person name="Carruthers M."/>
            <person name="Jennings E.C."/>
            <person name="Chiamaka E.L."/>
            <person name="Frigard R.A."/>
            <person name="Pippel M."/>
            <person name="Attardo G.M."/>
            <person name="Benoit J.B."/>
            <person name="Bornberg-Bauer E."/>
            <person name="Tobe S.S."/>
        </authorList>
    </citation>
    <scope>NUCLEOTIDE SEQUENCE</scope>
    <source>
        <strain evidence="13">Stay&amp;Tobe</strain>
    </source>
</reference>
<keyword evidence="4 10" id="KW-0863">Zinc-finger</keyword>
<keyword evidence="2" id="KW-0479">Metal-binding</keyword>
<feature type="domain" description="C2H2-type" evidence="12">
    <location>
        <begin position="446"/>
        <end position="474"/>
    </location>
</feature>
<evidence type="ECO:0000256" key="11">
    <source>
        <dbReference type="SAM" id="MobiDB-lite"/>
    </source>
</evidence>
<comment type="subcellular location">
    <subcellularLocation>
        <location evidence="1">Nucleus</location>
    </subcellularLocation>
</comment>
<evidence type="ECO:0000256" key="1">
    <source>
        <dbReference type="ARBA" id="ARBA00004123"/>
    </source>
</evidence>
<evidence type="ECO:0000259" key="12">
    <source>
        <dbReference type="PROSITE" id="PS50157"/>
    </source>
</evidence>
<feature type="compositionally biased region" description="Basic and acidic residues" evidence="11">
    <location>
        <begin position="54"/>
        <end position="73"/>
    </location>
</feature>
<evidence type="ECO:0000256" key="6">
    <source>
        <dbReference type="ARBA" id="ARBA00023015"/>
    </source>
</evidence>
<keyword evidence="5" id="KW-0862">Zinc</keyword>
<feature type="domain" description="C2H2-type" evidence="12">
    <location>
        <begin position="381"/>
        <end position="408"/>
    </location>
</feature>
<evidence type="ECO:0000256" key="3">
    <source>
        <dbReference type="ARBA" id="ARBA00022737"/>
    </source>
</evidence>
<gene>
    <name evidence="13" type="ORF">L9F63_012533</name>
</gene>
<dbReference type="EMBL" id="JASPKZ010001988">
    <property type="protein sequence ID" value="KAJ9596449.1"/>
    <property type="molecule type" value="Genomic_DNA"/>
</dbReference>
<keyword evidence="9" id="KW-0539">Nucleus</keyword>
<evidence type="ECO:0000256" key="8">
    <source>
        <dbReference type="ARBA" id="ARBA00023163"/>
    </source>
</evidence>
<feature type="domain" description="C2H2-type" evidence="12">
    <location>
        <begin position="351"/>
        <end position="373"/>
    </location>
</feature>
<name>A0AAD8ACH8_DIPPU</name>
<keyword evidence="7" id="KW-0238">DNA-binding</keyword>
<feature type="region of interest" description="Disordered" evidence="11">
    <location>
        <begin position="39"/>
        <end position="76"/>
    </location>
</feature>
<dbReference type="GO" id="GO:0003682">
    <property type="term" value="F:chromatin binding"/>
    <property type="evidence" value="ECO:0007669"/>
    <property type="project" value="UniProtKB-ARBA"/>
</dbReference>
<evidence type="ECO:0000256" key="7">
    <source>
        <dbReference type="ARBA" id="ARBA00023125"/>
    </source>
</evidence>
<evidence type="ECO:0000313" key="13">
    <source>
        <dbReference type="EMBL" id="KAJ9596449.1"/>
    </source>
</evidence>
<feature type="domain" description="C2H2-type" evidence="12">
    <location>
        <begin position="109"/>
        <end position="136"/>
    </location>
</feature>
<dbReference type="GO" id="GO:0008270">
    <property type="term" value="F:zinc ion binding"/>
    <property type="evidence" value="ECO:0007669"/>
    <property type="project" value="UniProtKB-KW"/>
</dbReference>
<dbReference type="PANTHER" id="PTHR23234">
    <property type="entry name" value="ZNF44 PROTEIN"/>
    <property type="match status" value="1"/>
</dbReference>
<feature type="domain" description="C2H2-type" evidence="12">
    <location>
        <begin position="419"/>
        <end position="441"/>
    </location>
</feature>
<feature type="domain" description="C2H2-type" evidence="12">
    <location>
        <begin position="564"/>
        <end position="592"/>
    </location>
</feature>
<feature type="domain" description="C2H2-type" evidence="12">
    <location>
        <begin position="137"/>
        <end position="164"/>
    </location>
</feature>
<feature type="compositionally biased region" description="Acidic residues" evidence="11">
    <location>
        <begin position="39"/>
        <end position="48"/>
    </location>
</feature>
<feature type="domain" description="C2H2-type" evidence="12">
    <location>
        <begin position="165"/>
        <end position="188"/>
    </location>
</feature>
<dbReference type="FunFam" id="3.30.160.60:FF:000621">
    <property type="entry name" value="FLT3-interacting zinc finger 1"/>
    <property type="match status" value="1"/>
</dbReference>
<dbReference type="GO" id="GO:0003677">
    <property type="term" value="F:DNA binding"/>
    <property type="evidence" value="ECO:0007669"/>
    <property type="project" value="UniProtKB-KW"/>
</dbReference>
<dbReference type="FunFam" id="3.30.160.60:FF:000100">
    <property type="entry name" value="Zinc finger 45-like"/>
    <property type="match status" value="1"/>
</dbReference>
<sequence>MSNEMENVNLKNGEESVVNGVSNNNAEYQNIHCKLEIVSEEEIEEDENPTANPQEKEIDMPVKEENSEPKETTADESMAVEALRQLGGMFDNSTNSVPMPPSTIPHRQHICNICGDTFERKSDLGNHIVCHQVDRPHACRICGNLFLRKADLQNHMVCHQVERPHRCAICGADFQRPSSLTNHMKIHTYLPGRALVAYDLLLPSNTSATTTTTNPENETPPYNRWDVSYTNNMLDSVNCQTNPTESNISNEFNGEENSNQITDPIKVTETQQIEIPSEETTQLCNLNSYEHVVENNNIEHSNATMNFNSGDFADLGLKIENVSCVLNPEEIITAPAGKQSKSPEIKNRRPHICRHCGLSFSREKALKCHMRFHQDYWGNPMECERCEEVFPEETSLQQHRVICRGSKGHQSSQNQVGKHACTECEKKFTTKQKLFRHMWIHRKTPFVCEICGINVGDRATLDEHRRDIHPGESPYKCNECGKSFASRQGLWEHGKIHASSLVTHASPFLCQRCGKTFASRQGHLIHMRTHTGERPYGCRFCWKAFRDGGTLRKHERIHTGERPHMCPLCPKAFNQKVVLREHVRWVHAARNTDGCKICGYVVSDREALCAHIVKHSDEAAAIEVVTVDPTASTNYYPENNSVGINGINGYIPEVKTEFSCDMCGEVFSDRSDLLNHVRIHI</sequence>
<keyword evidence="3" id="KW-0677">Repeat</keyword>
<dbReference type="GO" id="GO:0005634">
    <property type="term" value="C:nucleus"/>
    <property type="evidence" value="ECO:0007669"/>
    <property type="project" value="UniProtKB-SubCell"/>
</dbReference>
<dbReference type="AlphaFoldDB" id="A0AAD8ACH8"/>
<keyword evidence="14" id="KW-1185">Reference proteome</keyword>
<dbReference type="PANTHER" id="PTHR23234:SF10">
    <property type="entry name" value="RIKEN CDNA 6720489N17 GENE-RELATED"/>
    <property type="match status" value="1"/>
</dbReference>
<dbReference type="GO" id="GO:0040029">
    <property type="term" value="P:epigenetic regulation of gene expression"/>
    <property type="evidence" value="ECO:0007669"/>
    <property type="project" value="UniProtKB-ARBA"/>
</dbReference>
<evidence type="ECO:0000256" key="9">
    <source>
        <dbReference type="ARBA" id="ARBA00023242"/>
    </source>
</evidence>
<organism evidence="13 14">
    <name type="scientific">Diploptera punctata</name>
    <name type="common">Pacific beetle cockroach</name>
    <dbReference type="NCBI Taxonomy" id="6984"/>
    <lineage>
        <taxon>Eukaryota</taxon>
        <taxon>Metazoa</taxon>
        <taxon>Ecdysozoa</taxon>
        <taxon>Arthropoda</taxon>
        <taxon>Hexapoda</taxon>
        <taxon>Insecta</taxon>
        <taxon>Pterygota</taxon>
        <taxon>Neoptera</taxon>
        <taxon>Polyneoptera</taxon>
        <taxon>Dictyoptera</taxon>
        <taxon>Blattodea</taxon>
        <taxon>Blaberoidea</taxon>
        <taxon>Blaberidae</taxon>
        <taxon>Diplopterinae</taxon>
        <taxon>Diploptera</taxon>
    </lineage>
</organism>
<dbReference type="Pfam" id="PF00096">
    <property type="entry name" value="zf-C2H2"/>
    <property type="match status" value="5"/>
</dbReference>
<evidence type="ECO:0000256" key="2">
    <source>
        <dbReference type="ARBA" id="ARBA00022723"/>
    </source>
</evidence>
<dbReference type="SUPFAM" id="SSF57667">
    <property type="entry name" value="beta-beta-alpha zinc fingers"/>
    <property type="match status" value="8"/>
</dbReference>
<dbReference type="GO" id="GO:0000122">
    <property type="term" value="P:negative regulation of transcription by RNA polymerase II"/>
    <property type="evidence" value="ECO:0007669"/>
    <property type="project" value="UniProtKB-ARBA"/>
</dbReference>
<dbReference type="SMART" id="SM00355">
    <property type="entry name" value="ZnF_C2H2"/>
    <property type="match status" value="13"/>
</dbReference>
<proteinExistence type="predicted"/>
<keyword evidence="6" id="KW-0805">Transcription regulation</keyword>
<protein>
    <recommendedName>
        <fullName evidence="12">C2H2-type domain-containing protein</fullName>
    </recommendedName>
</protein>
<evidence type="ECO:0000313" key="14">
    <source>
        <dbReference type="Proteomes" id="UP001233999"/>
    </source>
</evidence>
<feature type="domain" description="C2H2-type" evidence="12">
    <location>
        <begin position="475"/>
        <end position="498"/>
    </location>
</feature>
<feature type="domain" description="C2H2-type" evidence="12">
    <location>
        <begin position="536"/>
        <end position="563"/>
    </location>
</feature>
<dbReference type="InterPro" id="IPR050758">
    <property type="entry name" value="Znf_C2H2-type"/>
</dbReference>
<accession>A0AAD8ACH8</accession>
<evidence type="ECO:0000256" key="10">
    <source>
        <dbReference type="PROSITE-ProRule" id="PRU00042"/>
    </source>
</evidence>
<dbReference type="InterPro" id="IPR013087">
    <property type="entry name" value="Znf_C2H2_type"/>
</dbReference>
<reference evidence="13" key="2">
    <citation type="submission" date="2023-05" db="EMBL/GenBank/DDBJ databases">
        <authorList>
            <person name="Fouks B."/>
        </authorList>
    </citation>
    <scope>NUCLEOTIDE SEQUENCE</scope>
    <source>
        <strain evidence="13">Stay&amp;Tobe</strain>
        <tissue evidence="13">Testes</tissue>
    </source>
</reference>
<dbReference type="InterPro" id="IPR036236">
    <property type="entry name" value="Znf_C2H2_sf"/>
</dbReference>